<evidence type="ECO:0000313" key="2">
    <source>
        <dbReference type="EMBL" id="MBN1573779.1"/>
    </source>
</evidence>
<comment type="caution">
    <text evidence="2">The sequence shown here is derived from an EMBL/GenBank/DDBJ whole genome shotgun (WGS) entry which is preliminary data.</text>
</comment>
<feature type="compositionally biased region" description="Polar residues" evidence="1">
    <location>
        <begin position="62"/>
        <end position="75"/>
    </location>
</feature>
<organism evidence="2 3">
    <name type="scientific">Candidatus Zymogenus saltonus</name>
    <dbReference type="NCBI Taxonomy" id="2844893"/>
    <lineage>
        <taxon>Bacteria</taxon>
        <taxon>Deltaproteobacteria</taxon>
        <taxon>Candidatus Zymogenia</taxon>
        <taxon>Candidatus Zymogeniales</taxon>
        <taxon>Candidatus Zymogenaceae</taxon>
        <taxon>Candidatus Zymogenus</taxon>
    </lineage>
</organism>
<proteinExistence type="predicted"/>
<dbReference type="EMBL" id="JAFGIX010000055">
    <property type="protein sequence ID" value="MBN1573779.1"/>
    <property type="molecule type" value="Genomic_DNA"/>
</dbReference>
<feature type="region of interest" description="Disordered" evidence="1">
    <location>
        <begin position="37"/>
        <end position="107"/>
    </location>
</feature>
<reference evidence="2" key="2">
    <citation type="submission" date="2021-01" db="EMBL/GenBank/DDBJ databases">
        <authorList>
            <person name="Hahn C.R."/>
            <person name="Youssef N.H."/>
            <person name="Elshahed M."/>
        </authorList>
    </citation>
    <scope>NUCLEOTIDE SEQUENCE</scope>
    <source>
        <strain evidence="2">Zod_Metabat.24</strain>
    </source>
</reference>
<evidence type="ECO:0000256" key="1">
    <source>
        <dbReference type="SAM" id="MobiDB-lite"/>
    </source>
</evidence>
<name>A0A9D8KGJ9_9DELT</name>
<dbReference type="AlphaFoldDB" id="A0A9D8KGJ9"/>
<dbReference type="Proteomes" id="UP000809273">
    <property type="component" value="Unassembled WGS sequence"/>
</dbReference>
<evidence type="ECO:0000313" key="3">
    <source>
        <dbReference type="Proteomes" id="UP000809273"/>
    </source>
</evidence>
<gene>
    <name evidence="2" type="ORF">JW984_11340</name>
</gene>
<accession>A0A9D8KGJ9</accession>
<reference evidence="2" key="1">
    <citation type="journal article" date="2021" name="Environ. Microbiol.">
        <title>Genomic characterization of three novel Desulfobacterota classes expand the metabolic and phylogenetic diversity of the phylum.</title>
        <authorList>
            <person name="Murphy C.L."/>
            <person name="Biggerstaff J."/>
            <person name="Eichhorn A."/>
            <person name="Ewing E."/>
            <person name="Shahan R."/>
            <person name="Soriano D."/>
            <person name="Stewart S."/>
            <person name="VanMol K."/>
            <person name="Walker R."/>
            <person name="Walters P."/>
            <person name="Elshahed M.S."/>
            <person name="Youssef N.H."/>
        </authorList>
    </citation>
    <scope>NUCLEOTIDE SEQUENCE</scope>
    <source>
        <strain evidence="2">Zod_Metabat.24</strain>
    </source>
</reference>
<protein>
    <submittedName>
        <fullName evidence="2">Uncharacterized protein</fullName>
    </submittedName>
</protein>
<sequence>MRIRKAIKLLTILVAVFAFGSLGTSWWSGSARAEVSDKLQSQNTSRQRLRDGSNCTTGGGLNSNANTDASGSANTGNGNRHRGGNGNGGSSGNNSGVNKSKGKGGSK</sequence>